<evidence type="ECO:0000313" key="2">
    <source>
        <dbReference type="Proteomes" id="UP000503251"/>
    </source>
</evidence>
<sequence>MSRDQWIKIRVSEEEKAQFEAKAAAAGMTLADLVRHRLASFRLRKTSTEREALLQLARIGNNLNQIARWVNTYKGGLDTIEVVSRLDAILRELRLR</sequence>
<organism evidence="1 2">
    <name type="scientific">Oceanidesulfovibrio marinus</name>
    <dbReference type="NCBI Taxonomy" id="370038"/>
    <lineage>
        <taxon>Bacteria</taxon>
        <taxon>Pseudomonadati</taxon>
        <taxon>Thermodesulfobacteriota</taxon>
        <taxon>Desulfovibrionia</taxon>
        <taxon>Desulfovibrionales</taxon>
        <taxon>Desulfovibrionaceae</taxon>
        <taxon>Oceanidesulfovibrio</taxon>
    </lineage>
</organism>
<gene>
    <name evidence="1" type="ORF">E8L03_11415</name>
</gene>
<dbReference type="EMBL" id="CP039543">
    <property type="protein sequence ID" value="QJT09508.1"/>
    <property type="molecule type" value="Genomic_DNA"/>
</dbReference>
<keyword evidence="2" id="KW-1185">Reference proteome</keyword>
<accession>A0ABX6NFZ1</accession>
<evidence type="ECO:0000313" key="1">
    <source>
        <dbReference type="EMBL" id="QJT09508.1"/>
    </source>
</evidence>
<dbReference type="RefSeq" id="WP_171267427.1">
    <property type="nucleotide sequence ID" value="NZ_CP039543.1"/>
</dbReference>
<reference evidence="1 2" key="1">
    <citation type="submission" date="2019-04" db="EMBL/GenBank/DDBJ databases">
        <title>Isolation and culture of sulfate reducing bacteria from the cold seep of the South China Sea.</title>
        <authorList>
            <person name="Sun C."/>
            <person name="Liu R."/>
        </authorList>
    </citation>
    <scope>NUCLEOTIDE SEQUENCE [LARGE SCALE GENOMIC DNA]</scope>
    <source>
        <strain evidence="1 2">CS1</strain>
    </source>
</reference>
<protein>
    <submittedName>
        <fullName evidence="1">MobC family plasmid mobilization relaxosome protein</fullName>
    </submittedName>
</protein>
<dbReference type="InterPro" id="IPR053842">
    <property type="entry name" value="NikA-like"/>
</dbReference>
<dbReference type="Proteomes" id="UP000503251">
    <property type="component" value="Chromosome"/>
</dbReference>
<name>A0ABX6NFZ1_9BACT</name>
<dbReference type="Pfam" id="PF21983">
    <property type="entry name" value="NikA-like"/>
    <property type="match status" value="1"/>
</dbReference>
<proteinExistence type="predicted"/>